<dbReference type="InterPro" id="IPR013249">
    <property type="entry name" value="RNA_pol_sigma70_r4_t2"/>
</dbReference>
<evidence type="ECO:0000256" key="5">
    <source>
        <dbReference type="SAM" id="MobiDB-lite"/>
    </source>
</evidence>
<dbReference type="SUPFAM" id="SSF88946">
    <property type="entry name" value="Sigma2 domain of RNA polymerase sigma factors"/>
    <property type="match status" value="1"/>
</dbReference>
<dbReference type="InterPro" id="IPR036388">
    <property type="entry name" value="WH-like_DNA-bd_sf"/>
</dbReference>
<keyword evidence="2" id="KW-0805">Transcription regulation</keyword>
<sequence length="172" mass="19621">MSREPEDLQDLLQSGYRYALALTRQREAAEDVLHEACLSLAKTDGPWKRRLLFRAIKHRFIDAYRQQQRRPQTQTGDEAYRFAEDAQGGVLATLVQTDSVEAALRCLSDDEREAVLLAWVEGYTARETAKQLGRPRGTVLSLLHRARKKLRDRLGEPAASDLQTSSRRKAEQ</sequence>
<comment type="caution">
    <text evidence="7">The sequence shown here is derived from an EMBL/GenBank/DDBJ whole genome shotgun (WGS) entry which is preliminary data.</text>
</comment>
<dbReference type="InterPro" id="IPR014284">
    <property type="entry name" value="RNA_pol_sigma-70_dom"/>
</dbReference>
<dbReference type="InterPro" id="IPR013325">
    <property type="entry name" value="RNA_pol_sigma_r2"/>
</dbReference>
<keyword evidence="3" id="KW-0731">Sigma factor</keyword>
<feature type="domain" description="RNA polymerase sigma factor 70 region 4 type 2" evidence="6">
    <location>
        <begin position="99"/>
        <end position="150"/>
    </location>
</feature>
<gene>
    <name evidence="7" type="ORF">HNQ40_000162</name>
</gene>
<evidence type="ECO:0000259" key="6">
    <source>
        <dbReference type="Pfam" id="PF08281"/>
    </source>
</evidence>
<dbReference type="Pfam" id="PF08281">
    <property type="entry name" value="Sigma70_r4_2"/>
    <property type="match status" value="1"/>
</dbReference>
<organism evidence="7 8">
    <name type="scientific">Algisphaera agarilytica</name>
    <dbReference type="NCBI Taxonomy" id="1385975"/>
    <lineage>
        <taxon>Bacteria</taxon>
        <taxon>Pseudomonadati</taxon>
        <taxon>Planctomycetota</taxon>
        <taxon>Phycisphaerae</taxon>
        <taxon>Phycisphaerales</taxon>
        <taxon>Phycisphaeraceae</taxon>
        <taxon>Algisphaera</taxon>
    </lineage>
</organism>
<dbReference type="GO" id="GO:0016987">
    <property type="term" value="F:sigma factor activity"/>
    <property type="evidence" value="ECO:0007669"/>
    <property type="project" value="UniProtKB-KW"/>
</dbReference>
<dbReference type="Gene3D" id="1.10.1740.10">
    <property type="match status" value="1"/>
</dbReference>
<name>A0A7X0LJ90_9BACT</name>
<keyword evidence="8" id="KW-1185">Reference proteome</keyword>
<dbReference type="GO" id="GO:0003677">
    <property type="term" value="F:DNA binding"/>
    <property type="evidence" value="ECO:0007669"/>
    <property type="project" value="InterPro"/>
</dbReference>
<evidence type="ECO:0000256" key="3">
    <source>
        <dbReference type="ARBA" id="ARBA00023082"/>
    </source>
</evidence>
<dbReference type="RefSeq" id="WP_184675418.1">
    <property type="nucleotide sequence ID" value="NZ_JACHGY010000001.1"/>
</dbReference>
<dbReference type="Gene3D" id="1.10.10.10">
    <property type="entry name" value="Winged helix-like DNA-binding domain superfamily/Winged helix DNA-binding domain"/>
    <property type="match status" value="1"/>
</dbReference>
<dbReference type="Proteomes" id="UP000541810">
    <property type="component" value="Unassembled WGS sequence"/>
</dbReference>
<evidence type="ECO:0000256" key="4">
    <source>
        <dbReference type="ARBA" id="ARBA00023163"/>
    </source>
</evidence>
<comment type="similarity">
    <text evidence="1">Belongs to the sigma-70 factor family. ECF subfamily.</text>
</comment>
<dbReference type="PANTHER" id="PTHR43133:SF25">
    <property type="entry name" value="RNA POLYMERASE SIGMA FACTOR RFAY-RELATED"/>
    <property type="match status" value="1"/>
</dbReference>
<dbReference type="AlphaFoldDB" id="A0A7X0LJ90"/>
<evidence type="ECO:0000313" key="8">
    <source>
        <dbReference type="Proteomes" id="UP000541810"/>
    </source>
</evidence>
<dbReference type="InterPro" id="IPR013324">
    <property type="entry name" value="RNA_pol_sigma_r3/r4-like"/>
</dbReference>
<dbReference type="GO" id="GO:0006352">
    <property type="term" value="P:DNA-templated transcription initiation"/>
    <property type="evidence" value="ECO:0007669"/>
    <property type="project" value="InterPro"/>
</dbReference>
<dbReference type="SUPFAM" id="SSF88659">
    <property type="entry name" value="Sigma3 and sigma4 domains of RNA polymerase sigma factors"/>
    <property type="match status" value="1"/>
</dbReference>
<accession>A0A7X0LJ90</accession>
<evidence type="ECO:0000313" key="7">
    <source>
        <dbReference type="EMBL" id="MBB6428356.1"/>
    </source>
</evidence>
<reference evidence="7 8" key="1">
    <citation type="submission" date="2020-08" db="EMBL/GenBank/DDBJ databases">
        <title>Genomic Encyclopedia of Type Strains, Phase IV (KMG-IV): sequencing the most valuable type-strain genomes for metagenomic binning, comparative biology and taxonomic classification.</title>
        <authorList>
            <person name="Goeker M."/>
        </authorList>
    </citation>
    <scope>NUCLEOTIDE SEQUENCE [LARGE SCALE GENOMIC DNA]</scope>
    <source>
        <strain evidence="7 8">DSM 103725</strain>
    </source>
</reference>
<dbReference type="CDD" id="cd06171">
    <property type="entry name" value="Sigma70_r4"/>
    <property type="match status" value="1"/>
</dbReference>
<feature type="region of interest" description="Disordered" evidence="5">
    <location>
        <begin position="151"/>
        <end position="172"/>
    </location>
</feature>
<dbReference type="InterPro" id="IPR039425">
    <property type="entry name" value="RNA_pol_sigma-70-like"/>
</dbReference>
<protein>
    <submittedName>
        <fullName evidence="7">RNA polymerase sigma-70 factor (ECF subfamily)</fullName>
    </submittedName>
</protein>
<evidence type="ECO:0000256" key="1">
    <source>
        <dbReference type="ARBA" id="ARBA00010641"/>
    </source>
</evidence>
<evidence type="ECO:0000256" key="2">
    <source>
        <dbReference type="ARBA" id="ARBA00023015"/>
    </source>
</evidence>
<dbReference type="EMBL" id="JACHGY010000001">
    <property type="protein sequence ID" value="MBB6428356.1"/>
    <property type="molecule type" value="Genomic_DNA"/>
</dbReference>
<keyword evidence="4" id="KW-0804">Transcription</keyword>
<proteinExistence type="inferred from homology"/>
<dbReference type="PANTHER" id="PTHR43133">
    <property type="entry name" value="RNA POLYMERASE ECF-TYPE SIGMA FACTO"/>
    <property type="match status" value="1"/>
</dbReference>
<dbReference type="NCBIfam" id="TIGR02937">
    <property type="entry name" value="sigma70-ECF"/>
    <property type="match status" value="1"/>
</dbReference>